<evidence type="ECO:0000313" key="6">
    <source>
        <dbReference type="Proteomes" id="UP001152747"/>
    </source>
</evidence>
<dbReference type="InterPro" id="IPR001611">
    <property type="entry name" value="Leu-rich_rpt"/>
</dbReference>
<organism evidence="5 6">
    <name type="scientific">Caenorhabditis angaria</name>
    <dbReference type="NCBI Taxonomy" id="860376"/>
    <lineage>
        <taxon>Eukaryota</taxon>
        <taxon>Metazoa</taxon>
        <taxon>Ecdysozoa</taxon>
        <taxon>Nematoda</taxon>
        <taxon>Chromadorea</taxon>
        <taxon>Rhabditida</taxon>
        <taxon>Rhabditina</taxon>
        <taxon>Rhabditomorpha</taxon>
        <taxon>Rhabditoidea</taxon>
        <taxon>Rhabditidae</taxon>
        <taxon>Peloderinae</taxon>
        <taxon>Caenorhabditis</taxon>
    </lineage>
</organism>
<dbReference type="SUPFAM" id="SSF48726">
    <property type="entry name" value="Immunoglobulin"/>
    <property type="match status" value="1"/>
</dbReference>
<feature type="region of interest" description="Disordered" evidence="3">
    <location>
        <begin position="802"/>
        <end position="821"/>
    </location>
</feature>
<protein>
    <recommendedName>
        <fullName evidence="7">Ig-like domain-containing protein</fullName>
    </recommendedName>
</protein>
<dbReference type="InterPro" id="IPR013783">
    <property type="entry name" value="Ig-like_fold"/>
</dbReference>
<keyword evidence="1" id="KW-0689">Ribosomal protein</keyword>
<dbReference type="InterPro" id="IPR001648">
    <property type="entry name" value="Ribosomal_bS18"/>
</dbReference>
<dbReference type="InterPro" id="IPR036870">
    <property type="entry name" value="Ribosomal_bS18_sf"/>
</dbReference>
<accession>A0A9P1IIS0</accession>
<feature type="compositionally biased region" description="Polar residues" evidence="3">
    <location>
        <begin position="844"/>
        <end position="854"/>
    </location>
</feature>
<evidence type="ECO:0008006" key="7">
    <source>
        <dbReference type="Google" id="ProtNLM"/>
    </source>
</evidence>
<dbReference type="SMART" id="SM00365">
    <property type="entry name" value="LRR_SD22"/>
    <property type="match status" value="2"/>
</dbReference>
<dbReference type="Gene3D" id="3.80.10.10">
    <property type="entry name" value="Ribonuclease Inhibitor"/>
    <property type="match status" value="1"/>
</dbReference>
<evidence type="ECO:0000256" key="1">
    <source>
        <dbReference type="ARBA" id="ARBA00022980"/>
    </source>
</evidence>
<feature type="region of interest" description="Disordered" evidence="3">
    <location>
        <begin position="835"/>
        <end position="880"/>
    </location>
</feature>
<dbReference type="Proteomes" id="UP001152747">
    <property type="component" value="Unassembled WGS sequence"/>
</dbReference>
<comment type="caution">
    <text evidence="5">The sequence shown here is derived from an EMBL/GenBank/DDBJ whole genome shotgun (WGS) entry which is preliminary data.</text>
</comment>
<feature type="compositionally biased region" description="Low complexity" evidence="3">
    <location>
        <begin position="812"/>
        <end position="821"/>
    </location>
</feature>
<keyword evidence="6" id="KW-1185">Reference proteome</keyword>
<feature type="compositionally biased region" description="Polar residues" evidence="3">
    <location>
        <begin position="868"/>
        <end position="880"/>
    </location>
</feature>
<dbReference type="CDD" id="cd00096">
    <property type="entry name" value="Ig"/>
    <property type="match status" value="1"/>
</dbReference>
<dbReference type="PANTHER" id="PTHR13479:SF66">
    <property type="entry name" value="LARGE RIBOSOMAL SUBUNIT PROTEIN ML66"/>
    <property type="match status" value="1"/>
</dbReference>
<feature type="compositionally biased region" description="Low complexity" evidence="3">
    <location>
        <begin position="855"/>
        <end position="867"/>
    </location>
</feature>
<keyword evidence="4" id="KW-0472">Membrane</keyword>
<dbReference type="InterPro" id="IPR036179">
    <property type="entry name" value="Ig-like_dom_sf"/>
</dbReference>
<keyword evidence="4" id="KW-1133">Transmembrane helix</keyword>
<evidence type="ECO:0000313" key="5">
    <source>
        <dbReference type="EMBL" id="CAI5446269.1"/>
    </source>
</evidence>
<dbReference type="GO" id="GO:0070181">
    <property type="term" value="F:small ribosomal subunit rRNA binding"/>
    <property type="evidence" value="ECO:0007669"/>
    <property type="project" value="TreeGrafter"/>
</dbReference>
<proteinExistence type="predicted"/>
<dbReference type="AlphaFoldDB" id="A0A9P1IIS0"/>
<keyword evidence="2" id="KW-0687">Ribonucleoprotein</keyword>
<dbReference type="Pfam" id="PF01084">
    <property type="entry name" value="Ribosomal_S18"/>
    <property type="match status" value="1"/>
</dbReference>
<sequence>MLHVYGRKVLKNVLETAVRSNSTGHKFKTNEVTKENTTYVNMERVGDSVGPRKDGEFCSLCTCNLPVKVSYKDVLILEQFMREDGTVLPRQLTGLCKTQQLRVERCVMQAFWSGLFGDKFGNEADRAGYKRFNRYWKNDMSMYQLEKKEKDGTCVIVTESSCPMVSTCACINEDIRFIQCHSIGHETLKEIEKIYGKNIETLEIEKWEESFIDFNNFTQFSKLRELQIFNSEIENIFINSSINSLEKLELENDEIENDEIICNLLDFLPNLAYLSLTNNYLKKFDCFKSALKLKTLKLRKNSIEFVDLPDSLENLDISFNSLTNIENIAKNKKLVELDLSFNRINEWNAELELPKLKILNISGLRIKKGFGLYAPRLEELIMNQSILRYLNFYKIRTENLKRFSATKSIYLESVAGRIPAKLENMTMTDTQIMNLPVNFFEKKQLKLLFSSSNIQCEPCVLKWSLPVFDQIDLRKICNLTMKDIKIANCSIGIGKSPIIYGKYSDDTLLRCFYYGDPIPKITWYRYRPSELLGTYDPDQNIIDYSNVTNSSLQSYSIIDGGHLLIRNPNRSHIERYVCVAENQHGKVHEIINFRLDYSDWYSFDVFHSVFYGGLATSLIVCFVSFLLNITWILTRKSALWWIQRAERLSRVRKMVEAMEKYRVRQMESLHEKYTKRVQIVRDNYHQQVEALRVSYTSQSEKFRDYRAAQLETVSSHLESMRDNYNTQLARVREYGAKRADTLWDSYEKQVNRMRTFSLQHRLKLMRQYKVKQRYLNKLLESFQAMSPEQRLEHEDKIREALDIPNDPIDIDSAGGSRLSRSSSFHSLPEYLIDERGNIQPGIPPSSQTIRFSNIQPLQSPSSSSTPLHNQPSTSSSSPKP</sequence>
<keyword evidence="4" id="KW-0812">Transmembrane</keyword>
<evidence type="ECO:0000256" key="3">
    <source>
        <dbReference type="SAM" id="MobiDB-lite"/>
    </source>
</evidence>
<dbReference type="GO" id="GO:0003735">
    <property type="term" value="F:structural constituent of ribosome"/>
    <property type="evidence" value="ECO:0007669"/>
    <property type="project" value="InterPro"/>
</dbReference>
<dbReference type="SUPFAM" id="SSF46911">
    <property type="entry name" value="Ribosomal protein S18"/>
    <property type="match status" value="1"/>
</dbReference>
<dbReference type="GO" id="GO:0032543">
    <property type="term" value="P:mitochondrial translation"/>
    <property type="evidence" value="ECO:0007669"/>
    <property type="project" value="TreeGrafter"/>
</dbReference>
<dbReference type="PANTHER" id="PTHR13479">
    <property type="entry name" value="30S RIBOSOMAL PROTEIN S18"/>
    <property type="match status" value="1"/>
</dbReference>
<dbReference type="EMBL" id="CANHGI010000003">
    <property type="protein sequence ID" value="CAI5446269.1"/>
    <property type="molecule type" value="Genomic_DNA"/>
</dbReference>
<feature type="transmembrane region" description="Helical" evidence="4">
    <location>
        <begin position="609"/>
        <end position="634"/>
    </location>
</feature>
<dbReference type="Gene3D" id="2.60.40.10">
    <property type="entry name" value="Immunoglobulins"/>
    <property type="match status" value="1"/>
</dbReference>
<name>A0A9P1IIS0_9PELO</name>
<dbReference type="PROSITE" id="PS51450">
    <property type="entry name" value="LRR"/>
    <property type="match status" value="2"/>
</dbReference>
<dbReference type="SUPFAM" id="SSF52058">
    <property type="entry name" value="L domain-like"/>
    <property type="match status" value="1"/>
</dbReference>
<dbReference type="OrthoDB" id="10061535at2759"/>
<dbReference type="GO" id="GO:0005763">
    <property type="term" value="C:mitochondrial small ribosomal subunit"/>
    <property type="evidence" value="ECO:0007669"/>
    <property type="project" value="TreeGrafter"/>
</dbReference>
<evidence type="ECO:0000256" key="2">
    <source>
        <dbReference type="ARBA" id="ARBA00023274"/>
    </source>
</evidence>
<dbReference type="Gene3D" id="4.10.640.10">
    <property type="entry name" value="Ribosomal protein S18"/>
    <property type="match status" value="1"/>
</dbReference>
<gene>
    <name evidence="5" type="ORF">CAMP_LOCUS8906</name>
</gene>
<reference evidence="5" key="1">
    <citation type="submission" date="2022-11" db="EMBL/GenBank/DDBJ databases">
        <authorList>
            <person name="Kikuchi T."/>
        </authorList>
    </citation>
    <scope>NUCLEOTIDE SEQUENCE</scope>
    <source>
        <strain evidence="5">PS1010</strain>
    </source>
</reference>
<evidence type="ECO:0000256" key="4">
    <source>
        <dbReference type="SAM" id="Phobius"/>
    </source>
</evidence>
<dbReference type="InterPro" id="IPR032675">
    <property type="entry name" value="LRR_dom_sf"/>
</dbReference>